<dbReference type="EMBL" id="CAKOFQ010007022">
    <property type="protein sequence ID" value="CAH1987628.1"/>
    <property type="molecule type" value="Genomic_DNA"/>
</dbReference>
<reference evidence="2" key="1">
    <citation type="submission" date="2022-03" db="EMBL/GenBank/DDBJ databases">
        <authorList>
            <person name="Sayadi A."/>
        </authorList>
    </citation>
    <scope>NUCLEOTIDE SEQUENCE</scope>
</reference>
<sequence length="273" mass="30759">MPYEPALAKILGESTKDKGEKHPSSNAASCSSQVQGGREVVPIAGCSKRSRSKGCTPEQAPKKPRSGGQAPTYGAIAGSSRRGRSYYNHEPNVTSTPSTREVKQNGKRVNDRRIDEAYEIMKQTVFKKANKNNNNIFGDYVPTKLNVCNRDHHTAGGSQTYHHIYLQHLSQRSRNMQNISKPRHGVMFIGIKFNINRNSRFSVWRRVQLKWSPWRASPDSENSEALVAAFHNRILRGRPSQGYPLTVVMVTDIRGLKYTPVGDIYYKLRLSDE</sequence>
<comment type="caution">
    <text evidence="2">The sequence shown here is derived from an EMBL/GenBank/DDBJ whole genome shotgun (WGS) entry which is preliminary data.</text>
</comment>
<feature type="compositionally biased region" description="Basic and acidic residues" evidence="1">
    <location>
        <begin position="14"/>
        <end position="23"/>
    </location>
</feature>
<organism evidence="2 3">
    <name type="scientific">Acanthoscelides obtectus</name>
    <name type="common">Bean weevil</name>
    <name type="synonym">Bruchus obtectus</name>
    <dbReference type="NCBI Taxonomy" id="200917"/>
    <lineage>
        <taxon>Eukaryota</taxon>
        <taxon>Metazoa</taxon>
        <taxon>Ecdysozoa</taxon>
        <taxon>Arthropoda</taxon>
        <taxon>Hexapoda</taxon>
        <taxon>Insecta</taxon>
        <taxon>Pterygota</taxon>
        <taxon>Neoptera</taxon>
        <taxon>Endopterygota</taxon>
        <taxon>Coleoptera</taxon>
        <taxon>Polyphaga</taxon>
        <taxon>Cucujiformia</taxon>
        <taxon>Chrysomeloidea</taxon>
        <taxon>Chrysomelidae</taxon>
        <taxon>Bruchinae</taxon>
        <taxon>Bruchini</taxon>
        <taxon>Acanthoscelides</taxon>
    </lineage>
</organism>
<gene>
    <name evidence="2" type="ORF">ACAOBT_LOCUS17961</name>
</gene>
<keyword evidence="3" id="KW-1185">Reference proteome</keyword>
<accession>A0A9P0L762</accession>
<dbReference type="AlphaFoldDB" id="A0A9P0L762"/>
<proteinExistence type="predicted"/>
<protein>
    <submittedName>
        <fullName evidence="2">Uncharacterized protein</fullName>
    </submittedName>
</protein>
<evidence type="ECO:0000313" key="2">
    <source>
        <dbReference type="EMBL" id="CAH1987628.1"/>
    </source>
</evidence>
<feature type="compositionally biased region" description="Polar residues" evidence="1">
    <location>
        <begin position="24"/>
        <end position="35"/>
    </location>
</feature>
<evidence type="ECO:0000256" key="1">
    <source>
        <dbReference type="SAM" id="MobiDB-lite"/>
    </source>
</evidence>
<evidence type="ECO:0000313" key="3">
    <source>
        <dbReference type="Proteomes" id="UP001152888"/>
    </source>
</evidence>
<dbReference type="Proteomes" id="UP001152888">
    <property type="component" value="Unassembled WGS sequence"/>
</dbReference>
<name>A0A9P0L762_ACAOB</name>
<feature type="region of interest" description="Disordered" evidence="1">
    <location>
        <begin position="1"/>
        <end position="108"/>
    </location>
</feature>